<dbReference type="RefSeq" id="WP_129206728.1">
    <property type="nucleotide sequence ID" value="NZ_BMGU01000001.1"/>
</dbReference>
<dbReference type="InterPro" id="IPR017039">
    <property type="entry name" value="Virul_fac_BrkB"/>
</dbReference>
<comment type="subcellular location">
    <subcellularLocation>
        <location evidence="1">Cell membrane</location>
        <topology evidence="1">Multi-pass membrane protein</topology>
    </subcellularLocation>
</comment>
<name>A0A4Q1SHC4_9BACT</name>
<dbReference type="AlphaFoldDB" id="A0A4Q1SHC4"/>
<evidence type="ECO:0000256" key="1">
    <source>
        <dbReference type="ARBA" id="ARBA00004651"/>
    </source>
</evidence>
<evidence type="ECO:0000313" key="8">
    <source>
        <dbReference type="Proteomes" id="UP000290253"/>
    </source>
</evidence>
<evidence type="ECO:0000256" key="3">
    <source>
        <dbReference type="ARBA" id="ARBA00022692"/>
    </source>
</evidence>
<dbReference type="PANTHER" id="PTHR30213">
    <property type="entry name" value="INNER MEMBRANE PROTEIN YHJD"/>
    <property type="match status" value="1"/>
</dbReference>
<evidence type="ECO:0000313" key="7">
    <source>
        <dbReference type="EMBL" id="RXS96946.1"/>
    </source>
</evidence>
<dbReference type="Proteomes" id="UP000290253">
    <property type="component" value="Unassembled WGS sequence"/>
</dbReference>
<evidence type="ECO:0000256" key="4">
    <source>
        <dbReference type="ARBA" id="ARBA00022989"/>
    </source>
</evidence>
<keyword evidence="2" id="KW-1003">Cell membrane</keyword>
<feature type="transmembrane region" description="Helical" evidence="6">
    <location>
        <begin position="259"/>
        <end position="281"/>
    </location>
</feature>
<feature type="transmembrane region" description="Helical" evidence="6">
    <location>
        <begin position="194"/>
        <end position="215"/>
    </location>
</feature>
<feature type="transmembrane region" description="Helical" evidence="6">
    <location>
        <begin position="44"/>
        <end position="66"/>
    </location>
</feature>
<evidence type="ECO:0000256" key="2">
    <source>
        <dbReference type="ARBA" id="ARBA00022475"/>
    </source>
</evidence>
<comment type="caution">
    <text evidence="7">The sequence shown here is derived from an EMBL/GenBank/DDBJ whole genome shotgun (WGS) entry which is preliminary data.</text>
</comment>
<keyword evidence="3 6" id="KW-0812">Transmembrane</keyword>
<feature type="transmembrane region" description="Helical" evidence="6">
    <location>
        <begin position="150"/>
        <end position="174"/>
    </location>
</feature>
<dbReference type="PANTHER" id="PTHR30213:SF0">
    <property type="entry name" value="UPF0761 MEMBRANE PROTEIN YIHY"/>
    <property type="match status" value="1"/>
</dbReference>
<dbReference type="OrthoDB" id="9775903at2"/>
<keyword evidence="5 6" id="KW-0472">Membrane</keyword>
<evidence type="ECO:0000256" key="5">
    <source>
        <dbReference type="ARBA" id="ARBA00023136"/>
    </source>
</evidence>
<organism evidence="7 8">
    <name type="scientific">Silvibacterium dinghuense</name>
    <dbReference type="NCBI Taxonomy" id="1560006"/>
    <lineage>
        <taxon>Bacteria</taxon>
        <taxon>Pseudomonadati</taxon>
        <taxon>Acidobacteriota</taxon>
        <taxon>Terriglobia</taxon>
        <taxon>Terriglobales</taxon>
        <taxon>Acidobacteriaceae</taxon>
        <taxon>Silvibacterium</taxon>
    </lineage>
</organism>
<dbReference type="NCBIfam" id="TIGR00765">
    <property type="entry name" value="yihY_not_rbn"/>
    <property type="match status" value="1"/>
</dbReference>
<feature type="transmembrane region" description="Helical" evidence="6">
    <location>
        <begin position="227"/>
        <end position="247"/>
    </location>
</feature>
<accession>A0A4Q1SHC4</accession>
<evidence type="ECO:0000256" key="6">
    <source>
        <dbReference type="SAM" id="Phobius"/>
    </source>
</evidence>
<sequence length="297" mass="33170">MQSVTRWPGLRERVEAEAREIWQITVLIYNELWRTRAFTIAAALAYYFLLALVPLIVIFSSLLQFLPIPNVFQAMLDLMAEVVPADSMNFVVTILSSILTPNRGKLLSFGVAGYLWAATGGFSSLIEALDIAYDVPPEKQRNWWRNRLQALLLTFTSGGLVSISLLALVAGPHFGHFLTRLFPIPQAFEHVWPLLRLAVTFLAFFLSLELIYYLGPNVKHRFATTQPGALVAITGWFLGSTGLSFYLSHLSNYNATYGSMGALVGLMLWFYLSAVAILIGAELNAELCKRRTMKAKS</sequence>
<keyword evidence="4 6" id="KW-1133">Transmembrane helix</keyword>
<dbReference type="GO" id="GO:0005886">
    <property type="term" value="C:plasma membrane"/>
    <property type="evidence" value="ECO:0007669"/>
    <property type="project" value="UniProtKB-SubCell"/>
</dbReference>
<gene>
    <name evidence="7" type="ORF">ESZ00_03145</name>
</gene>
<protein>
    <submittedName>
        <fullName evidence="7">YihY/virulence factor BrkB family protein</fullName>
    </submittedName>
</protein>
<dbReference type="EMBL" id="SDMK01000001">
    <property type="protein sequence ID" value="RXS96946.1"/>
    <property type="molecule type" value="Genomic_DNA"/>
</dbReference>
<proteinExistence type="predicted"/>
<dbReference type="PIRSF" id="PIRSF035875">
    <property type="entry name" value="RNase_BN"/>
    <property type="match status" value="1"/>
</dbReference>
<keyword evidence="8" id="KW-1185">Reference proteome</keyword>
<feature type="transmembrane region" description="Helical" evidence="6">
    <location>
        <begin position="106"/>
        <end position="129"/>
    </location>
</feature>
<reference evidence="7 8" key="1">
    <citation type="journal article" date="2016" name="Int. J. Syst. Evol. Microbiol.">
        <title>Acidipila dinghuensis sp. nov., an acidobacterium isolated from forest soil.</title>
        <authorList>
            <person name="Jiang Y.W."/>
            <person name="Wang J."/>
            <person name="Chen M.H."/>
            <person name="Lv Y.Y."/>
            <person name="Qiu L.H."/>
        </authorList>
    </citation>
    <scope>NUCLEOTIDE SEQUENCE [LARGE SCALE GENOMIC DNA]</scope>
    <source>
        <strain evidence="7 8">DHOF10</strain>
    </source>
</reference>
<dbReference type="Pfam" id="PF03631">
    <property type="entry name" value="Virul_fac_BrkB"/>
    <property type="match status" value="1"/>
</dbReference>